<name>A0A9D4D1U6_DREPO</name>
<organism evidence="2 3">
    <name type="scientific">Dreissena polymorpha</name>
    <name type="common">Zebra mussel</name>
    <name type="synonym">Mytilus polymorpha</name>
    <dbReference type="NCBI Taxonomy" id="45954"/>
    <lineage>
        <taxon>Eukaryota</taxon>
        <taxon>Metazoa</taxon>
        <taxon>Spiralia</taxon>
        <taxon>Lophotrochozoa</taxon>
        <taxon>Mollusca</taxon>
        <taxon>Bivalvia</taxon>
        <taxon>Autobranchia</taxon>
        <taxon>Heteroconchia</taxon>
        <taxon>Euheterodonta</taxon>
        <taxon>Imparidentia</taxon>
        <taxon>Neoheterodontei</taxon>
        <taxon>Myida</taxon>
        <taxon>Dreissenoidea</taxon>
        <taxon>Dreissenidae</taxon>
        <taxon>Dreissena</taxon>
    </lineage>
</organism>
<comment type="caution">
    <text evidence="2">The sequence shown here is derived from an EMBL/GenBank/DDBJ whole genome shotgun (WGS) entry which is preliminary data.</text>
</comment>
<evidence type="ECO:0008006" key="4">
    <source>
        <dbReference type="Google" id="ProtNLM"/>
    </source>
</evidence>
<protein>
    <recommendedName>
        <fullName evidence="4">Decaprenyl-diphosphate synthase subunit 2</fullName>
    </recommendedName>
</protein>
<dbReference type="Proteomes" id="UP000828390">
    <property type="component" value="Unassembled WGS sequence"/>
</dbReference>
<reference evidence="2" key="2">
    <citation type="submission" date="2020-11" db="EMBL/GenBank/DDBJ databases">
        <authorList>
            <person name="McCartney M.A."/>
            <person name="Auch B."/>
            <person name="Kono T."/>
            <person name="Mallez S."/>
            <person name="Becker A."/>
            <person name="Gohl D.M."/>
            <person name="Silverstein K.A.T."/>
            <person name="Koren S."/>
            <person name="Bechman K.B."/>
            <person name="Herman A."/>
            <person name="Abrahante J.E."/>
            <person name="Garbe J."/>
        </authorList>
    </citation>
    <scope>NUCLEOTIDE SEQUENCE</scope>
    <source>
        <strain evidence="2">Duluth1</strain>
        <tissue evidence="2">Whole animal</tissue>
    </source>
</reference>
<keyword evidence="1" id="KW-0808">Transferase</keyword>
<dbReference type="GO" id="GO:0004659">
    <property type="term" value="F:prenyltransferase activity"/>
    <property type="evidence" value="ECO:0007669"/>
    <property type="project" value="InterPro"/>
</dbReference>
<dbReference type="InterPro" id="IPR000092">
    <property type="entry name" value="Polyprenyl_synt"/>
</dbReference>
<dbReference type="GO" id="GO:0005739">
    <property type="term" value="C:mitochondrion"/>
    <property type="evidence" value="ECO:0007669"/>
    <property type="project" value="TreeGrafter"/>
</dbReference>
<dbReference type="PANTHER" id="PTHR12001">
    <property type="entry name" value="GERANYLGERANYL PYROPHOSPHATE SYNTHASE"/>
    <property type="match status" value="1"/>
</dbReference>
<proteinExistence type="inferred from homology"/>
<evidence type="ECO:0000313" key="3">
    <source>
        <dbReference type="Proteomes" id="UP000828390"/>
    </source>
</evidence>
<dbReference type="OrthoDB" id="9983019at2759"/>
<dbReference type="InterPro" id="IPR008949">
    <property type="entry name" value="Isoprenoid_synthase_dom_sf"/>
</dbReference>
<dbReference type="EMBL" id="JAIWYP010000011">
    <property type="protein sequence ID" value="KAH3736445.1"/>
    <property type="molecule type" value="Genomic_DNA"/>
</dbReference>
<dbReference type="AlphaFoldDB" id="A0A9D4D1U6"/>
<reference evidence="2" key="1">
    <citation type="journal article" date="2019" name="bioRxiv">
        <title>The Genome of the Zebra Mussel, Dreissena polymorpha: A Resource for Invasive Species Research.</title>
        <authorList>
            <person name="McCartney M.A."/>
            <person name="Auch B."/>
            <person name="Kono T."/>
            <person name="Mallez S."/>
            <person name="Zhang Y."/>
            <person name="Obille A."/>
            <person name="Becker A."/>
            <person name="Abrahante J.E."/>
            <person name="Garbe J."/>
            <person name="Badalamenti J.P."/>
            <person name="Herman A."/>
            <person name="Mangelson H."/>
            <person name="Liachko I."/>
            <person name="Sullivan S."/>
            <person name="Sone E.D."/>
            <person name="Koren S."/>
            <person name="Silverstein K.A.T."/>
            <person name="Beckman K.B."/>
            <person name="Gohl D.M."/>
        </authorList>
    </citation>
    <scope>NUCLEOTIDE SEQUENCE</scope>
    <source>
        <strain evidence="2">Duluth1</strain>
        <tissue evidence="2">Whole animal</tissue>
    </source>
</reference>
<accession>A0A9D4D1U6</accession>
<gene>
    <name evidence="2" type="ORF">DPMN_043008</name>
</gene>
<dbReference type="Pfam" id="PF00348">
    <property type="entry name" value="polyprenyl_synt"/>
    <property type="match status" value="1"/>
</dbReference>
<sequence length="387" mass="42692">MQVRNTFIGISRLLSYIRVAHTQNARCFVSWNQPKTSDWKKAVSEAEKIVGYPTSFMSLRCLLSDELANVALQVRKLVGTKHPLLKTARGFLDNGKHSLQTRGLMILLISKAAGAKSENMENVDHAADEMVSGIYPSQRQLAEITEMINTANLVHRGVVNLDTLKETDGSLKDMEFGNKIAVLSGDFLLTSASTGLAELRNTKVVELVSMAIGDMMSAEFTSLRDRNGQGVLPEDVTFSCWERQTFLQSGSLLSRGCRSALELAGHNEQVQMAAEEFGKNIAYARQMNEDLLPFANLGVDPNGILSSAPVIRYAEVHGPQSIDTFSGHEKIITTIIRDNETIEWCKEKCRDYGRKAITALDCFEPSEAKSALVNIVQATTTFKPVKS</sequence>
<dbReference type="GO" id="GO:0008299">
    <property type="term" value="P:isoprenoid biosynthetic process"/>
    <property type="evidence" value="ECO:0007669"/>
    <property type="project" value="InterPro"/>
</dbReference>
<dbReference type="SUPFAM" id="SSF48576">
    <property type="entry name" value="Terpenoid synthases"/>
    <property type="match status" value="1"/>
</dbReference>
<comment type="similarity">
    <text evidence="1">Belongs to the FPP/GGPP synthase family.</text>
</comment>
<evidence type="ECO:0000256" key="1">
    <source>
        <dbReference type="RuleBase" id="RU004466"/>
    </source>
</evidence>
<dbReference type="PANTHER" id="PTHR12001:SF55">
    <property type="entry name" value="ALL TRANS-POLYPRENYL-DIPHOSPHATE SYNTHASE PDSS2"/>
    <property type="match status" value="1"/>
</dbReference>
<dbReference type="GO" id="GO:1990234">
    <property type="term" value="C:transferase complex"/>
    <property type="evidence" value="ECO:0007669"/>
    <property type="project" value="TreeGrafter"/>
</dbReference>
<dbReference type="GO" id="GO:0006744">
    <property type="term" value="P:ubiquinone biosynthetic process"/>
    <property type="evidence" value="ECO:0007669"/>
    <property type="project" value="TreeGrafter"/>
</dbReference>
<dbReference type="Gene3D" id="1.10.600.10">
    <property type="entry name" value="Farnesyl Diphosphate Synthase"/>
    <property type="match status" value="1"/>
</dbReference>
<evidence type="ECO:0000313" key="2">
    <source>
        <dbReference type="EMBL" id="KAH3736445.1"/>
    </source>
</evidence>
<keyword evidence="3" id="KW-1185">Reference proteome</keyword>